<protein>
    <recommendedName>
        <fullName evidence="4 5">Large ribosomal subunit protein bL20</fullName>
    </recommendedName>
</protein>
<comment type="similarity">
    <text evidence="1 5 6">Belongs to the bacterial ribosomal protein bL20 family.</text>
</comment>
<evidence type="ECO:0000256" key="2">
    <source>
        <dbReference type="ARBA" id="ARBA00022980"/>
    </source>
</evidence>
<keyword evidence="3 5" id="KW-0687">Ribonucleoprotein</keyword>
<dbReference type="SUPFAM" id="SSF74731">
    <property type="entry name" value="Ribosomal protein L20"/>
    <property type="match status" value="1"/>
</dbReference>
<gene>
    <name evidence="5 7" type="primary">rplT</name>
    <name evidence="7" type="ORF">HY474_00545</name>
</gene>
<dbReference type="FunFam" id="1.10.1900.20:FF:000001">
    <property type="entry name" value="50S ribosomal protein L20"/>
    <property type="match status" value="1"/>
</dbReference>
<dbReference type="InterPro" id="IPR035566">
    <property type="entry name" value="Ribosomal_protein_bL20_C"/>
</dbReference>
<name>A0A933DSQ3_9BACT</name>
<keyword evidence="5 6" id="KW-0694">RNA-binding</keyword>
<evidence type="ECO:0000256" key="6">
    <source>
        <dbReference type="RuleBase" id="RU000560"/>
    </source>
</evidence>
<proteinExistence type="inferred from homology"/>
<comment type="function">
    <text evidence="5 6">Binds directly to 23S ribosomal RNA and is necessary for the in vitro assembly process of the 50S ribosomal subunit. It is not involved in the protein synthesizing functions of that subunit.</text>
</comment>
<dbReference type="HAMAP" id="MF_00382">
    <property type="entry name" value="Ribosomal_bL20"/>
    <property type="match status" value="1"/>
</dbReference>
<evidence type="ECO:0000256" key="5">
    <source>
        <dbReference type="HAMAP-Rule" id="MF_00382"/>
    </source>
</evidence>
<reference evidence="7" key="1">
    <citation type="submission" date="2020-07" db="EMBL/GenBank/DDBJ databases">
        <title>Huge and variable diversity of episymbiotic CPR bacteria and DPANN archaea in groundwater ecosystems.</title>
        <authorList>
            <person name="He C.Y."/>
            <person name="Keren R."/>
            <person name="Whittaker M."/>
            <person name="Farag I.F."/>
            <person name="Doudna J."/>
            <person name="Cate J.H.D."/>
            <person name="Banfield J.F."/>
        </authorList>
    </citation>
    <scope>NUCLEOTIDE SEQUENCE</scope>
    <source>
        <strain evidence="7">NC_groundwater_1226_Ag_S-0.1um_59_124</strain>
    </source>
</reference>
<comment type="caution">
    <text evidence="7">The sequence shown here is derived from an EMBL/GenBank/DDBJ whole genome shotgun (WGS) entry which is preliminary data.</text>
</comment>
<dbReference type="GO" id="GO:1990904">
    <property type="term" value="C:ribonucleoprotein complex"/>
    <property type="evidence" value="ECO:0007669"/>
    <property type="project" value="UniProtKB-KW"/>
</dbReference>
<dbReference type="Gene3D" id="6.10.160.10">
    <property type="match status" value="1"/>
</dbReference>
<dbReference type="GO" id="GO:0000027">
    <property type="term" value="P:ribosomal large subunit assembly"/>
    <property type="evidence" value="ECO:0007669"/>
    <property type="project" value="UniProtKB-UniRule"/>
</dbReference>
<evidence type="ECO:0000256" key="1">
    <source>
        <dbReference type="ARBA" id="ARBA00007698"/>
    </source>
</evidence>
<dbReference type="PRINTS" id="PR00062">
    <property type="entry name" value="RIBOSOMALL20"/>
</dbReference>
<keyword evidence="5 6" id="KW-0699">rRNA-binding</keyword>
<evidence type="ECO:0000313" key="8">
    <source>
        <dbReference type="Proteomes" id="UP000704960"/>
    </source>
</evidence>
<accession>A0A933DSQ3</accession>
<evidence type="ECO:0000256" key="3">
    <source>
        <dbReference type="ARBA" id="ARBA00023274"/>
    </source>
</evidence>
<dbReference type="GO" id="GO:0019843">
    <property type="term" value="F:rRNA binding"/>
    <property type="evidence" value="ECO:0007669"/>
    <property type="project" value="UniProtKB-UniRule"/>
</dbReference>
<dbReference type="GO" id="GO:0005840">
    <property type="term" value="C:ribosome"/>
    <property type="evidence" value="ECO:0007669"/>
    <property type="project" value="UniProtKB-KW"/>
</dbReference>
<keyword evidence="2 5" id="KW-0689">Ribosomal protein</keyword>
<dbReference type="Gene3D" id="1.10.1900.20">
    <property type="entry name" value="Ribosomal protein L20"/>
    <property type="match status" value="1"/>
</dbReference>
<dbReference type="GO" id="GO:0003735">
    <property type="term" value="F:structural constituent of ribosome"/>
    <property type="evidence" value="ECO:0007669"/>
    <property type="project" value="InterPro"/>
</dbReference>
<dbReference type="PANTHER" id="PTHR10986">
    <property type="entry name" value="39S RIBOSOMAL PROTEIN L20"/>
    <property type="match status" value="1"/>
</dbReference>
<evidence type="ECO:0000313" key="7">
    <source>
        <dbReference type="EMBL" id="MBI4132102.1"/>
    </source>
</evidence>
<dbReference type="InterPro" id="IPR005813">
    <property type="entry name" value="Ribosomal_bL20"/>
</dbReference>
<dbReference type="EMBL" id="JACQMJ010000004">
    <property type="protein sequence ID" value="MBI4132102.1"/>
    <property type="molecule type" value="Genomic_DNA"/>
</dbReference>
<sequence>MSRVKRGVIAHKRREKTLRYTKGFRWTRKSKERAAKDALLHAWSHAFSDRKRKKREFRRLWNIKINAGARLHGLSYSRLISSLQKKQIALDRKILADLAEHEPKVFERIVAAGK</sequence>
<dbReference type="AlphaFoldDB" id="A0A933DSQ3"/>
<dbReference type="Proteomes" id="UP000704960">
    <property type="component" value="Unassembled WGS sequence"/>
</dbReference>
<dbReference type="GO" id="GO:0006412">
    <property type="term" value="P:translation"/>
    <property type="evidence" value="ECO:0007669"/>
    <property type="project" value="InterPro"/>
</dbReference>
<organism evidence="7 8">
    <name type="scientific">Candidatus Sungiibacteriota bacterium</name>
    <dbReference type="NCBI Taxonomy" id="2750080"/>
    <lineage>
        <taxon>Bacteria</taxon>
        <taxon>Candidatus Sungiibacteriota</taxon>
    </lineage>
</organism>
<dbReference type="Pfam" id="PF00453">
    <property type="entry name" value="Ribosomal_L20"/>
    <property type="match status" value="1"/>
</dbReference>
<dbReference type="CDD" id="cd07026">
    <property type="entry name" value="Ribosomal_L20"/>
    <property type="match status" value="1"/>
</dbReference>
<evidence type="ECO:0000256" key="4">
    <source>
        <dbReference type="ARBA" id="ARBA00035172"/>
    </source>
</evidence>
<dbReference type="NCBIfam" id="TIGR01032">
    <property type="entry name" value="rplT_bact"/>
    <property type="match status" value="1"/>
</dbReference>